<accession>A0A8X6LN84</accession>
<comment type="caution">
    <text evidence="1">The sequence shown here is derived from an EMBL/GenBank/DDBJ whole genome shotgun (WGS) entry which is preliminary data.</text>
</comment>
<keyword evidence="2" id="KW-1185">Reference proteome</keyword>
<dbReference type="Proteomes" id="UP000887116">
    <property type="component" value="Unassembled WGS sequence"/>
</dbReference>
<sequence>MTLLCETRRTVHSCPDRQVSVVVPVPWKDSEERSGPPTLRREARGTVHTLSFYRITAAGWWTVRSTDKRSFPWRGRIRKSVLDARTMRREARGAVQTWSFRRLSVVVQWTVHSIVTRSFPCR</sequence>
<reference evidence="1" key="1">
    <citation type="submission" date="2020-07" db="EMBL/GenBank/DDBJ databases">
        <title>Multicomponent nature underlies the extraordinary mechanical properties of spider dragline silk.</title>
        <authorList>
            <person name="Kono N."/>
            <person name="Nakamura H."/>
            <person name="Mori M."/>
            <person name="Yoshida Y."/>
            <person name="Ohtoshi R."/>
            <person name="Malay A.D."/>
            <person name="Moran D.A.P."/>
            <person name="Tomita M."/>
            <person name="Numata K."/>
            <person name="Arakawa K."/>
        </authorList>
    </citation>
    <scope>NUCLEOTIDE SEQUENCE</scope>
</reference>
<dbReference type="EMBL" id="BMAO01007589">
    <property type="protein sequence ID" value="GFR16871.1"/>
    <property type="molecule type" value="Genomic_DNA"/>
</dbReference>
<proteinExistence type="predicted"/>
<protein>
    <submittedName>
        <fullName evidence="1">Uncharacterized protein</fullName>
    </submittedName>
</protein>
<evidence type="ECO:0000313" key="2">
    <source>
        <dbReference type="Proteomes" id="UP000887116"/>
    </source>
</evidence>
<dbReference type="AlphaFoldDB" id="A0A8X6LN84"/>
<evidence type="ECO:0000313" key="1">
    <source>
        <dbReference type="EMBL" id="GFR16871.1"/>
    </source>
</evidence>
<name>A0A8X6LN84_TRICU</name>
<organism evidence="1 2">
    <name type="scientific">Trichonephila clavata</name>
    <name type="common">Joro spider</name>
    <name type="synonym">Nephila clavata</name>
    <dbReference type="NCBI Taxonomy" id="2740835"/>
    <lineage>
        <taxon>Eukaryota</taxon>
        <taxon>Metazoa</taxon>
        <taxon>Ecdysozoa</taxon>
        <taxon>Arthropoda</taxon>
        <taxon>Chelicerata</taxon>
        <taxon>Arachnida</taxon>
        <taxon>Araneae</taxon>
        <taxon>Araneomorphae</taxon>
        <taxon>Entelegynae</taxon>
        <taxon>Araneoidea</taxon>
        <taxon>Nephilidae</taxon>
        <taxon>Trichonephila</taxon>
    </lineage>
</organism>
<gene>
    <name evidence="1" type="ORF">TNCT_337441</name>
</gene>